<evidence type="ECO:0000313" key="2">
    <source>
        <dbReference type="Proteomes" id="UP000288716"/>
    </source>
</evidence>
<dbReference type="InterPro" id="IPR043502">
    <property type="entry name" value="DNA/RNA_pol_sf"/>
</dbReference>
<gene>
    <name evidence="1" type="ORF">B4U80_04452</name>
</gene>
<evidence type="ECO:0008006" key="3">
    <source>
        <dbReference type="Google" id="ProtNLM"/>
    </source>
</evidence>
<dbReference type="Gene3D" id="3.10.10.10">
    <property type="entry name" value="HIV Type 1 Reverse Transcriptase, subunit A, domain 1"/>
    <property type="match status" value="1"/>
</dbReference>
<sequence>LHSYFGEKHESAYRVELEVENRRHRIRTVASFVVIKNQLQTLISGNTAVKLKLIAKVNKVDKTIDCDARNVSLPKEIVNDAILNKYKKCFEGIGCLKIVHKIQLKEGAKPRIVATRRIPVALRDKVKAALDDLEAKGIIEIVNEPTEWINGLVTVQKPDGSVRLCLDPVFLNKYIQRQHYPFESLESISTRVKGAKVFSVLDLSQGFLQIPLDEESSKLCTF</sequence>
<dbReference type="PANTHER" id="PTHR37984:SF5">
    <property type="entry name" value="PROTEIN NYNRIN-LIKE"/>
    <property type="match status" value="1"/>
</dbReference>
<dbReference type="SUPFAM" id="SSF56672">
    <property type="entry name" value="DNA/RNA polymerases"/>
    <property type="match status" value="1"/>
</dbReference>
<feature type="non-terminal residue" evidence="1">
    <location>
        <position position="1"/>
    </location>
</feature>
<proteinExistence type="predicted"/>
<dbReference type="GO" id="GO:0071897">
    <property type="term" value="P:DNA biosynthetic process"/>
    <property type="evidence" value="ECO:0007669"/>
    <property type="project" value="UniProtKB-ARBA"/>
</dbReference>
<dbReference type="EMBL" id="NCKV01026334">
    <property type="protein sequence ID" value="RWS19421.1"/>
    <property type="molecule type" value="Genomic_DNA"/>
</dbReference>
<protein>
    <recommendedName>
        <fullName evidence="3">Reverse transcriptase domain-containing protein</fullName>
    </recommendedName>
</protein>
<dbReference type="OrthoDB" id="6514743at2759"/>
<keyword evidence="2" id="KW-1185">Reference proteome</keyword>
<accession>A0A443RVL1</accession>
<dbReference type="Proteomes" id="UP000288716">
    <property type="component" value="Unassembled WGS sequence"/>
</dbReference>
<organism evidence="1 2">
    <name type="scientific">Leptotrombidium deliense</name>
    <dbReference type="NCBI Taxonomy" id="299467"/>
    <lineage>
        <taxon>Eukaryota</taxon>
        <taxon>Metazoa</taxon>
        <taxon>Ecdysozoa</taxon>
        <taxon>Arthropoda</taxon>
        <taxon>Chelicerata</taxon>
        <taxon>Arachnida</taxon>
        <taxon>Acari</taxon>
        <taxon>Acariformes</taxon>
        <taxon>Trombidiformes</taxon>
        <taxon>Prostigmata</taxon>
        <taxon>Anystina</taxon>
        <taxon>Parasitengona</taxon>
        <taxon>Trombiculoidea</taxon>
        <taxon>Trombiculidae</taxon>
        <taxon>Leptotrombidium</taxon>
    </lineage>
</organism>
<dbReference type="InterPro" id="IPR050951">
    <property type="entry name" value="Retrovirus_Pol_polyprotein"/>
</dbReference>
<dbReference type="VEuPathDB" id="VectorBase:LDEU012619"/>
<evidence type="ECO:0000313" key="1">
    <source>
        <dbReference type="EMBL" id="RWS19421.1"/>
    </source>
</evidence>
<dbReference type="AlphaFoldDB" id="A0A443RVL1"/>
<feature type="non-terminal residue" evidence="1">
    <location>
        <position position="222"/>
    </location>
</feature>
<name>A0A443RVL1_9ACAR</name>
<reference evidence="1 2" key="1">
    <citation type="journal article" date="2018" name="Gigascience">
        <title>Genomes of trombidid mites reveal novel predicted allergens and laterally-transferred genes associated with secondary metabolism.</title>
        <authorList>
            <person name="Dong X."/>
            <person name="Chaisiri K."/>
            <person name="Xia D."/>
            <person name="Armstrong S.D."/>
            <person name="Fang Y."/>
            <person name="Donnelly M.J."/>
            <person name="Kadowaki T."/>
            <person name="McGarry J.W."/>
            <person name="Darby A.C."/>
            <person name="Makepeace B.L."/>
        </authorList>
    </citation>
    <scope>NUCLEOTIDE SEQUENCE [LARGE SCALE GENOMIC DNA]</scope>
    <source>
        <strain evidence="1">UoL-UT</strain>
    </source>
</reference>
<comment type="caution">
    <text evidence="1">The sequence shown here is derived from an EMBL/GenBank/DDBJ whole genome shotgun (WGS) entry which is preliminary data.</text>
</comment>
<dbReference type="PANTHER" id="PTHR37984">
    <property type="entry name" value="PROTEIN CBG26694"/>
    <property type="match status" value="1"/>
</dbReference>
<dbReference type="InterPro" id="IPR043128">
    <property type="entry name" value="Rev_trsase/Diguanyl_cyclase"/>
</dbReference>
<dbReference type="Gene3D" id="3.30.70.270">
    <property type="match status" value="1"/>
</dbReference>